<gene>
    <name evidence="1" type="ORF">SNAT2548_LOCUS20224</name>
</gene>
<proteinExistence type="predicted"/>
<name>A0A812Q194_9DINO</name>
<dbReference type="Proteomes" id="UP000604046">
    <property type="component" value="Unassembled WGS sequence"/>
</dbReference>
<organism evidence="1 2">
    <name type="scientific">Symbiodinium natans</name>
    <dbReference type="NCBI Taxonomy" id="878477"/>
    <lineage>
        <taxon>Eukaryota</taxon>
        <taxon>Sar</taxon>
        <taxon>Alveolata</taxon>
        <taxon>Dinophyceae</taxon>
        <taxon>Suessiales</taxon>
        <taxon>Symbiodiniaceae</taxon>
        <taxon>Symbiodinium</taxon>
    </lineage>
</organism>
<evidence type="ECO:0000313" key="2">
    <source>
        <dbReference type="Proteomes" id="UP000604046"/>
    </source>
</evidence>
<dbReference type="EMBL" id="CAJNDS010002204">
    <property type="protein sequence ID" value="CAE7370681.1"/>
    <property type="molecule type" value="Genomic_DNA"/>
</dbReference>
<evidence type="ECO:0000313" key="1">
    <source>
        <dbReference type="EMBL" id="CAE7370681.1"/>
    </source>
</evidence>
<accession>A0A812Q194</accession>
<dbReference type="AlphaFoldDB" id="A0A812Q194"/>
<protein>
    <submittedName>
        <fullName evidence="1">Uncharacterized protein</fullName>
    </submittedName>
</protein>
<sequence>MLRQGDYMSMVESQKPEQQLSQTTFQAIQELRLPREALGGSQMSRAQLAALLVLLALRVLDGLGAFGVFRSGDEIKSSRVKVLTYAIANLDAYLPSITSLDAEVYHQMTAMVRMLYDFNFAQLLQGENNPHSVWQLQCGKEEEGEDDIPFRSSEYPVRGPLPISTSFAPCLLGFAWHATGYHYHANLVKVTGSISLAGSLFLTELNGRSVLKGLSCLQDLSETQSQVSFAVFAMSWLPIRLGLCSQLSRTVQASSLQALVNDWEALTDQEQDALLELFLTDGHDDKAFIILYLPLFLANAMANPQLGLRCGLQFLVELYSKLLAHRCLNQDGSTVKVDISSLAASAKTIDNARLLRQCLDCSRIVKHGNGVTVLLTAESYQFMSGQLVEEDRRLNLLELVAAQQRRLEDALVGNRKQNLVRCVQPRPEKVLSDAF</sequence>
<keyword evidence="2" id="KW-1185">Reference proteome</keyword>
<comment type="caution">
    <text evidence="1">The sequence shown here is derived from an EMBL/GenBank/DDBJ whole genome shotgun (WGS) entry which is preliminary data.</text>
</comment>
<reference evidence="1" key="1">
    <citation type="submission" date="2021-02" db="EMBL/GenBank/DDBJ databases">
        <authorList>
            <person name="Dougan E. K."/>
            <person name="Rhodes N."/>
            <person name="Thang M."/>
            <person name="Chan C."/>
        </authorList>
    </citation>
    <scope>NUCLEOTIDE SEQUENCE</scope>
</reference>
<dbReference type="Pfam" id="PF20717">
    <property type="entry name" value="DUF6829"/>
    <property type="match status" value="1"/>
</dbReference>
<dbReference type="OrthoDB" id="426600at2759"/>
<dbReference type="InterPro" id="IPR049232">
    <property type="entry name" value="DUF6829"/>
</dbReference>